<accession>A0A8K0CNI4</accession>
<organism evidence="2 3">
    <name type="scientific">Ignelater luminosus</name>
    <name type="common">Cucubano</name>
    <name type="synonym">Pyrophorus luminosus</name>
    <dbReference type="NCBI Taxonomy" id="2038154"/>
    <lineage>
        <taxon>Eukaryota</taxon>
        <taxon>Metazoa</taxon>
        <taxon>Ecdysozoa</taxon>
        <taxon>Arthropoda</taxon>
        <taxon>Hexapoda</taxon>
        <taxon>Insecta</taxon>
        <taxon>Pterygota</taxon>
        <taxon>Neoptera</taxon>
        <taxon>Endopterygota</taxon>
        <taxon>Coleoptera</taxon>
        <taxon>Polyphaga</taxon>
        <taxon>Elateriformia</taxon>
        <taxon>Elateroidea</taxon>
        <taxon>Elateridae</taxon>
        <taxon>Agrypninae</taxon>
        <taxon>Pyrophorini</taxon>
        <taxon>Ignelater</taxon>
    </lineage>
</organism>
<dbReference type="PROSITE" id="PS51257">
    <property type="entry name" value="PROKAR_LIPOPROTEIN"/>
    <property type="match status" value="1"/>
</dbReference>
<feature type="chain" id="PRO_5035442534" description="RING-type domain-containing protein" evidence="1">
    <location>
        <begin position="24"/>
        <end position="212"/>
    </location>
</feature>
<reference evidence="2" key="1">
    <citation type="submission" date="2019-08" db="EMBL/GenBank/DDBJ databases">
        <title>The genome of the North American firefly Photinus pyralis.</title>
        <authorList>
            <consortium name="Photinus pyralis genome working group"/>
            <person name="Fallon T.R."/>
            <person name="Sander Lower S.E."/>
            <person name="Weng J.-K."/>
        </authorList>
    </citation>
    <scope>NUCLEOTIDE SEQUENCE</scope>
    <source>
        <strain evidence="2">TRF0915ILg1</strain>
        <tissue evidence="2">Whole body</tissue>
    </source>
</reference>
<dbReference type="Proteomes" id="UP000801492">
    <property type="component" value="Unassembled WGS sequence"/>
</dbReference>
<keyword evidence="1" id="KW-0732">Signal</keyword>
<evidence type="ECO:0000313" key="2">
    <source>
        <dbReference type="EMBL" id="KAF2888846.1"/>
    </source>
</evidence>
<feature type="signal peptide" evidence="1">
    <location>
        <begin position="1"/>
        <end position="23"/>
    </location>
</feature>
<evidence type="ECO:0000256" key="1">
    <source>
        <dbReference type="SAM" id="SignalP"/>
    </source>
</evidence>
<dbReference type="AlphaFoldDB" id="A0A8K0CNI4"/>
<comment type="caution">
    <text evidence="2">The sequence shown here is derived from an EMBL/GenBank/DDBJ whole genome shotgun (WGS) entry which is preliminary data.</text>
</comment>
<sequence length="212" mass="23441">MGRCPIPMTLVILSSACDVSTVAVPSISDASNRLSNVEEVPIPDHHTVTETHTLAPQCSSVNTDQITNTMLSPTRSLSTECESPSLLDETLNSVYVAELRENLKTPENVHPPEANVPPSLYNLNLVSTSSATLEELRPFPKAAPLLDNRRNIRKRKNDESTICLECTESYADSVPGEQWIQCITYKLWAHSKCARGNLMSFECKHCISDIED</sequence>
<proteinExistence type="predicted"/>
<keyword evidence="3" id="KW-1185">Reference proteome</keyword>
<gene>
    <name evidence="2" type="ORF">ILUMI_17327</name>
</gene>
<dbReference type="OrthoDB" id="6808165at2759"/>
<evidence type="ECO:0008006" key="4">
    <source>
        <dbReference type="Google" id="ProtNLM"/>
    </source>
</evidence>
<protein>
    <recommendedName>
        <fullName evidence="4">RING-type domain-containing protein</fullName>
    </recommendedName>
</protein>
<evidence type="ECO:0000313" key="3">
    <source>
        <dbReference type="Proteomes" id="UP000801492"/>
    </source>
</evidence>
<name>A0A8K0CNI4_IGNLU</name>
<dbReference type="EMBL" id="VTPC01073288">
    <property type="protein sequence ID" value="KAF2888846.1"/>
    <property type="molecule type" value="Genomic_DNA"/>
</dbReference>